<protein>
    <submittedName>
        <fullName evidence="1">TIGR04255 family protein</fullName>
    </submittedName>
</protein>
<proteinExistence type="predicted"/>
<reference evidence="1 2" key="1">
    <citation type="submission" date="2017-10" db="EMBL/GenBank/DDBJ databases">
        <title>Whole genome sequencing of members of genus Pseudoxanthomonas.</title>
        <authorList>
            <person name="Kumar S."/>
            <person name="Bansal K."/>
            <person name="Kaur A."/>
            <person name="Patil P."/>
            <person name="Sharma S."/>
            <person name="Patil P.B."/>
        </authorList>
    </citation>
    <scope>NUCLEOTIDE SEQUENCE [LARGE SCALE GENOMIC DNA]</scope>
    <source>
        <strain evidence="1 2">DSM 17109</strain>
    </source>
</reference>
<dbReference type="RefSeq" id="WP_162338830.1">
    <property type="nucleotide sequence ID" value="NZ_JBHSRQ010000007.1"/>
</dbReference>
<comment type="caution">
    <text evidence="1">The sequence shown here is derived from an EMBL/GenBank/DDBJ whole genome shotgun (WGS) entry which is preliminary data.</text>
</comment>
<evidence type="ECO:0000313" key="1">
    <source>
        <dbReference type="EMBL" id="KAF1723504.1"/>
    </source>
</evidence>
<organism evidence="1 2">
    <name type="scientific">Pseudoxanthomonas japonensis</name>
    <dbReference type="NCBI Taxonomy" id="69284"/>
    <lineage>
        <taxon>Bacteria</taxon>
        <taxon>Pseudomonadati</taxon>
        <taxon>Pseudomonadota</taxon>
        <taxon>Gammaproteobacteria</taxon>
        <taxon>Lysobacterales</taxon>
        <taxon>Lysobacteraceae</taxon>
        <taxon>Pseudoxanthomonas</taxon>
    </lineage>
</organism>
<accession>A0ABQ6ZDU3</accession>
<sequence>MGAKLKNAPVFFSLGQIQHNPLLSLENYIPAIQESMRKAGYPGFKRTLRVAFNLNQALAGNEGAPSEQLPSERIEMFVFTNIDSTSGFVMTANGLAFQTTDYQNFEAFWAELRKGLEILSTAVGGLAFAERLGLRYLDAVMPKAGESLSDYLVPQLLGLPTCMPTAQFAYSFSESLLIAENVGRVTSRTVIQEGGIGFPPDLQPLGLNLLNRFSSFKGEHAILDTDGSFAERRPFDLDEIGTHMDKLHDLASGCFKASVMPHASKAWNE</sequence>
<dbReference type="InterPro" id="IPR026349">
    <property type="entry name" value="CHP04255"/>
</dbReference>
<dbReference type="NCBIfam" id="TIGR04255">
    <property type="entry name" value="sporadTIGR04255"/>
    <property type="match status" value="1"/>
</dbReference>
<gene>
    <name evidence="1" type="ORF">CSC78_15840</name>
</gene>
<dbReference type="Proteomes" id="UP000781710">
    <property type="component" value="Unassembled WGS sequence"/>
</dbReference>
<keyword evidence="2" id="KW-1185">Reference proteome</keyword>
<evidence type="ECO:0000313" key="2">
    <source>
        <dbReference type="Proteomes" id="UP000781710"/>
    </source>
</evidence>
<dbReference type="EMBL" id="PDWW01000027">
    <property type="protein sequence ID" value="KAF1723504.1"/>
    <property type="molecule type" value="Genomic_DNA"/>
</dbReference>
<name>A0ABQ6ZDU3_9GAMM</name>